<protein>
    <submittedName>
        <fullName evidence="2">Cupin domain protein</fullName>
    </submittedName>
</protein>
<dbReference type="AlphaFoldDB" id="A0A1M4YWH6"/>
<dbReference type="OrthoDB" id="195923at2"/>
<dbReference type="PANTHER" id="PTHR38599:SF1">
    <property type="entry name" value="CUPIN DOMAIN PROTEIN (AFU_ORTHOLOGUE AFUA_3G13620)"/>
    <property type="match status" value="1"/>
</dbReference>
<dbReference type="STRING" id="1194090.SAMN05443144_105178"/>
<dbReference type="Proteomes" id="UP000184041">
    <property type="component" value="Unassembled WGS sequence"/>
</dbReference>
<dbReference type="PANTHER" id="PTHR38599">
    <property type="entry name" value="CUPIN DOMAIN PROTEIN (AFU_ORTHOLOGUE AFUA_3G13620)"/>
    <property type="match status" value="1"/>
</dbReference>
<reference evidence="2 3" key="1">
    <citation type="submission" date="2016-11" db="EMBL/GenBank/DDBJ databases">
        <authorList>
            <person name="Jaros S."/>
            <person name="Januszkiewicz K."/>
            <person name="Wedrychowicz H."/>
        </authorList>
    </citation>
    <scope>NUCLEOTIDE SEQUENCE [LARGE SCALE GENOMIC DNA]</scope>
    <source>
        <strain evidence="2 3">DSM 21986</strain>
    </source>
</reference>
<feature type="domain" description="Cupin type-2" evidence="1">
    <location>
        <begin position="60"/>
        <end position="124"/>
    </location>
</feature>
<sequence length="145" mass="16711">MRRFNQQLGIVVIACILLVFLSPDDSTGQSEKQELGHVPVLRQALSDPELEGYELYSKVLEVPPAFTDTVAHRHDAELFGYVLDGSVKIKLKGKPEAIFQQGEMFNEPRNILHTLLQNMEEKRMSRILLFYIIKEGRSDYQKEYN</sequence>
<evidence type="ECO:0000313" key="2">
    <source>
        <dbReference type="EMBL" id="SHF10058.1"/>
    </source>
</evidence>
<dbReference type="PROSITE" id="PS51257">
    <property type="entry name" value="PROKAR_LIPOPROTEIN"/>
    <property type="match status" value="1"/>
</dbReference>
<dbReference type="InterPro" id="IPR011051">
    <property type="entry name" value="RmlC_Cupin_sf"/>
</dbReference>
<name>A0A1M4YWH6_9BACT</name>
<dbReference type="SUPFAM" id="SSF51182">
    <property type="entry name" value="RmlC-like cupins"/>
    <property type="match status" value="1"/>
</dbReference>
<dbReference type="InterPro" id="IPR014710">
    <property type="entry name" value="RmlC-like_jellyroll"/>
</dbReference>
<dbReference type="InterPro" id="IPR013096">
    <property type="entry name" value="Cupin_2"/>
</dbReference>
<evidence type="ECO:0000313" key="3">
    <source>
        <dbReference type="Proteomes" id="UP000184041"/>
    </source>
</evidence>
<organism evidence="2 3">
    <name type="scientific">Fodinibius roseus</name>
    <dbReference type="NCBI Taxonomy" id="1194090"/>
    <lineage>
        <taxon>Bacteria</taxon>
        <taxon>Pseudomonadati</taxon>
        <taxon>Balneolota</taxon>
        <taxon>Balneolia</taxon>
        <taxon>Balneolales</taxon>
        <taxon>Balneolaceae</taxon>
        <taxon>Fodinibius</taxon>
    </lineage>
</organism>
<evidence type="ECO:0000259" key="1">
    <source>
        <dbReference type="Pfam" id="PF07883"/>
    </source>
</evidence>
<dbReference type="Gene3D" id="2.60.120.10">
    <property type="entry name" value="Jelly Rolls"/>
    <property type="match status" value="1"/>
</dbReference>
<accession>A0A1M4YWH6</accession>
<keyword evidence="3" id="KW-1185">Reference proteome</keyword>
<dbReference type="EMBL" id="FQUS01000005">
    <property type="protein sequence ID" value="SHF10058.1"/>
    <property type="molecule type" value="Genomic_DNA"/>
</dbReference>
<proteinExistence type="predicted"/>
<dbReference type="RefSeq" id="WP_084088088.1">
    <property type="nucleotide sequence ID" value="NZ_FQUS01000005.1"/>
</dbReference>
<dbReference type="Pfam" id="PF07883">
    <property type="entry name" value="Cupin_2"/>
    <property type="match status" value="1"/>
</dbReference>
<gene>
    <name evidence="2" type="ORF">SAMN05443144_105178</name>
</gene>